<dbReference type="HOGENOM" id="CLU_090265_3_3_7"/>
<dbReference type="InterPro" id="IPR008816">
    <property type="entry name" value="Gly_zipper_2TM_dom"/>
</dbReference>
<proteinExistence type="predicted"/>
<evidence type="ECO:0000256" key="6">
    <source>
        <dbReference type="SAM" id="SignalP"/>
    </source>
</evidence>
<evidence type="ECO:0000313" key="9">
    <source>
        <dbReference type="Proteomes" id="UP000000442"/>
    </source>
</evidence>
<organism evidence="8 9">
    <name type="scientific">Desulforapulum autotrophicum (strain ATCC 43914 / DSM 3382 / VKM B-1955 / HRM2)</name>
    <name type="common">Desulfobacterium autotrophicum</name>
    <dbReference type="NCBI Taxonomy" id="177437"/>
    <lineage>
        <taxon>Bacteria</taxon>
        <taxon>Pseudomonadati</taxon>
        <taxon>Thermodesulfobacteriota</taxon>
        <taxon>Desulfobacteria</taxon>
        <taxon>Desulfobacterales</taxon>
        <taxon>Desulfobacteraceae</taxon>
        <taxon>Desulforapulum</taxon>
    </lineage>
</organism>
<evidence type="ECO:0000256" key="5">
    <source>
        <dbReference type="ARBA" id="ARBA00023288"/>
    </source>
</evidence>
<accession>C0QF46</accession>
<sequence length="160" mass="16131">MKTSQRTLKFSQALIFFAAVVALCLTGCASSRSGQVYSRDQARQVQTVETGTVESVREVLIEGTKTPIGGAAGAVTGGVLGSTVGGGSGRTVATVIGALAGAAAGAVAEEGITRKQGLEIVVNKDNGQTIVVVQEADVAILAGDRVRVITAADGTTRVSR</sequence>
<keyword evidence="9" id="KW-1185">Reference proteome</keyword>
<dbReference type="EMBL" id="CP001087">
    <property type="protein sequence ID" value="ACN17547.1"/>
    <property type="molecule type" value="Genomic_DNA"/>
</dbReference>
<evidence type="ECO:0000256" key="2">
    <source>
        <dbReference type="ARBA" id="ARBA00022729"/>
    </source>
</evidence>
<protein>
    <submittedName>
        <fullName evidence="8">Outer membrane protein</fullName>
    </submittedName>
</protein>
<keyword evidence="2 6" id="KW-0732">Signal</keyword>
<keyword evidence="5" id="KW-0449">Lipoprotein</keyword>
<comment type="subcellular location">
    <subcellularLocation>
        <location evidence="1">Cell outer membrane</location>
        <topology evidence="1">Lipid-anchor</topology>
    </subcellularLocation>
</comment>
<dbReference type="PANTHER" id="PTHR35603:SF1">
    <property type="entry name" value="OUTER MEMBRANE LIPOPROTEIN SLYB"/>
    <property type="match status" value="1"/>
</dbReference>
<evidence type="ECO:0000256" key="1">
    <source>
        <dbReference type="ARBA" id="ARBA00004459"/>
    </source>
</evidence>
<reference evidence="8 9" key="1">
    <citation type="journal article" date="2009" name="Environ. Microbiol.">
        <title>Genome sequence of Desulfobacterium autotrophicum HRM2, a marine sulfate reducer oxidizing organic carbon completely to carbon dioxide.</title>
        <authorList>
            <person name="Strittmatter A.W."/>
            <person name="Liesegang H."/>
            <person name="Rabus R."/>
            <person name="Decker I."/>
            <person name="Amann J."/>
            <person name="Andres S."/>
            <person name="Henne A."/>
            <person name="Fricke W.F."/>
            <person name="Martinez-Arias R."/>
            <person name="Bartels D."/>
            <person name="Goesmann A."/>
            <person name="Krause L."/>
            <person name="Puehler A."/>
            <person name="Klenk H.P."/>
            <person name="Richter M."/>
            <person name="Schuler M."/>
            <person name="Gloeckner F.O."/>
            <person name="Meyerdierks A."/>
            <person name="Gottschalk G."/>
            <person name="Amann R."/>
        </authorList>
    </citation>
    <scope>NUCLEOTIDE SEQUENCE [LARGE SCALE GENOMIC DNA]</scope>
    <source>
        <strain evidence="9">ATCC 43914 / DSM 3382 / HRM2</strain>
    </source>
</reference>
<gene>
    <name evidence="8" type="ordered locus">HRM2_44910</name>
</gene>
<dbReference type="Pfam" id="PF05433">
    <property type="entry name" value="Rick_17kDa_Anti"/>
    <property type="match status" value="1"/>
</dbReference>
<keyword evidence="3" id="KW-0472">Membrane</keyword>
<dbReference type="PANTHER" id="PTHR35603">
    <property type="match status" value="1"/>
</dbReference>
<dbReference type="OrthoDB" id="5298161at2"/>
<dbReference type="AlphaFoldDB" id="C0QF46"/>
<dbReference type="eggNOG" id="COG3133">
    <property type="taxonomic scope" value="Bacteria"/>
</dbReference>
<feature type="domain" description="Glycine zipper 2TM" evidence="7">
    <location>
        <begin position="68"/>
        <end position="106"/>
    </location>
</feature>
<keyword evidence="4" id="KW-0564">Palmitate</keyword>
<dbReference type="Proteomes" id="UP000000442">
    <property type="component" value="Chromosome"/>
</dbReference>
<dbReference type="KEGG" id="dat:HRM2_44910"/>
<name>C0QF46_DESAH</name>
<evidence type="ECO:0000259" key="7">
    <source>
        <dbReference type="Pfam" id="PF05433"/>
    </source>
</evidence>
<feature type="signal peptide" evidence="6">
    <location>
        <begin position="1"/>
        <end position="29"/>
    </location>
</feature>
<evidence type="ECO:0000256" key="4">
    <source>
        <dbReference type="ARBA" id="ARBA00023139"/>
    </source>
</evidence>
<dbReference type="RefSeq" id="WP_015906261.1">
    <property type="nucleotide sequence ID" value="NC_012108.1"/>
</dbReference>
<dbReference type="GO" id="GO:0009279">
    <property type="term" value="C:cell outer membrane"/>
    <property type="evidence" value="ECO:0007669"/>
    <property type="project" value="UniProtKB-SubCell"/>
</dbReference>
<dbReference type="InterPro" id="IPR051407">
    <property type="entry name" value="Bact_OM_lipoprot/Surf_antigen"/>
</dbReference>
<evidence type="ECO:0000313" key="8">
    <source>
        <dbReference type="EMBL" id="ACN17547.1"/>
    </source>
</evidence>
<dbReference type="STRING" id="177437.HRM2_44910"/>
<evidence type="ECO:0000256" key="3">
    <source>
        <dbReference type="ARBA" id="ARBA00023136"/>
    </source>
</evidence>
<feature type="chain" id="PRO_5002900559" evidence="6">
    <location>
        <begin position="30"/>
        <end position="160"/>
    </location>
</feature>